<dbReference type="EC" id="5.4.99.25" evidence="5"/>
<dbReference type="Gene3D" id="3.30.2350.10">
    <property type="entry name" value="Pseudouridine synthase"/>
    <property type="match status" value="1"/>
</dbReference>
<dbReference type="HAMAP" id="MF_01080">
    <property type="entry name" value="TruB_bact"/>
    <property type="match status" value="1"/>
</dbReference>
<evidence type="ECO:0000259" key="6">
    <source>
        <dbReference type="Pfam" id="PF01509"/>
    </source>
</evidence>
<dbReference type="SUPFAM" id="SSF55120">
    <property type="entry name" value="Pseudouridine synthase"/>
    <property type="match status" value="1"/>
</dbReference>
<proteinExistence type="inferred from homology"/>
<dbReference type="InterPro" id="IPR014780">
    <property type="entry name" value="tRNA_psdUridine_synth_TruB"/>
</dbReference>
<sequence>MISGVVNVYKEKGYTSHDVVAKLRGIFKQKKIGHTGTLDPEAEGVLPVCLGRATKLCSLLTDKRKTYEAVLRLGVETDTQDMTGTVLETRPVQVSPREVEGCIKGFLGKQQQIPPMYSALKVQGRKLYELAREGKEIERKPRPVTFYELEVLSLELPLVKFRVTCSKGTYIRTLCHDIGARLGCLGCMESLVRTKVDCFELQDSLKLGQIEELVSQGRGEECVLPVEEMFASCPKVEARKNFDRMLENGNPIPWKGNLPGQKVRMYHSSGVFIGIYEWREDKRMYMPQAIFCGPWDFQAAGKEEL</sequence>
<evidence type="ECO:0000313" key="8">
    <source>
        <dbReference type="EMBL" id="HIZ66085.1"/>
    </source>
</evidence>
<comment type="function">
    <text evidence="5">Responsible for synthesis of pseudouridine from uracil-55 in the psi GC loop of transfer RNAs.</text>
</comment>
<gene>
    <name evidence="5 8" type="primary">truB</name>
    <name evidence="8" type="ORF">H9809_09345</name>
</gene>
<reference evidence="8" key="1">
    <citation type="journal article" date="2021" name="PeerJ">
        <title>Extensive microbial diversity within the chicken gut microbiome revealed by metagenomics and culture.</title>
        <authorList>
            <person name="Gilroy R."/>
            <person name="Ravi A."/>
            <person name="Getino M."/>
            <person name="Pursley I."/>
            <person name="Horton D.L."/>
            <person name="Alikhan N.F."/>
            <person name="Baker D."/>
            <person name="Gharbi K."/>
            <person name="Hall N."/>
            <person name="Watson M."/>
            <person name="Adriaenssens E.M."/>
            <person name="Foster-Nyarko E."/>
            <person name="Jarju S."/>
            <person name="Secka A."/>
            <person name="Antonio M."/>
            <person name="Oren A."/>
            <person name="Chaudhuri R.R."/>
            <person name="La Ragione R."/>
            <person name="Hildebrand F."/>
            <person name="Pallen M.J."/>
        </authorList>
    </citation>
    <scope>NUCLEOTIDE SEQUENCE</scope>
    <source>
        <strain evidence="8">1068</strain>
    </source>
</reference>
<keyword evidence="3 5" id="KW-0819">tRNA processing</keyword>
<dbReference type="CDD" id="cd02573">
    <property type="entry name" value="PseudoU_synth_EcTruB"/>
    <property type="match status" value="1"/>
</dbReference>
<evidence type="ECO:0000256" key="5">
    <source>
        <dbReference type="HAMAP-Rule" id="MF_01080"/>
    </source>
</evidence>
<feature type="domain" description="Pseudouridine synthase II N-terminal" evidence="6">
    <location>
        <begin position="24"/>
        <end position="171"/>
    </location>
</feature>
<feature type="domain" description="tRNA pseudouridylate synthase B C-terminal" evidence="7">
    <location>
        <begin position="172"/>
        <end position="230"/>
    </location>
</feature>
<dbReference type="GO" id="GO:1990481">
    <property type="term" value="P:mRNA pseudouridine synthesis"/>
    <property type="evidence" value="ECO:0007669"/>
    <property type="project" value="TreeGrafter"/>
</dbReference>
<dbReference type="AlphaFoldDB" id="A0A9D2FT96"/>
<dbReference type="Proteomes" id="UP000824056">
    <property type="component" value="Unassembled WGS sequence"/>
</dbReference>
<name>A0A9D2FT96_9FIRM</name>
<dbReference type="Pfam" id="PF01509">
    <property type="entry name" value="TruB_N"/>
    <property type="match status" value="1"/>
</dbReference>
<dbReference type="PANTHER" id="PTHR13767">
    <property type="entry name" value="TRNA-PSEUDOURIDINE SYNTHASE"/>
    <property type="match status" value="1"/>
</dbReference>
<accession>A0A9D2FT96</accession>
<dbReference type="GO" id="GO:0003723">
    <property type="term" value="F:RNA binding"/>
    <property type="evidence" value="ECO:0007669"/>
    <property type="project" value="InterPro"/>
</dbReference>
<comment type="catalytic activity">
    <reaction evidence="1 5">
        <text>uridine(55) in tRNA = pseudouridine(55) in tRNA</text>
        <dbReference type="Rhea" id="RHEA:42532"/>
        <dbReference type="Rhea" id="RHEA-COMP:10101"/>
        <dbReference type="Rhea" id="RHEA-COMP:10102"/>
        <dbReference type="ChEBI" id="CHEBI:65314"/>
        <dbReference type="ChEBI" id="CHEBI:65315"/>
        <dbReference type="EC" id="5.4.99.25"/>
    </reaction>
</comment>
<evidence type="ECO:0000256" key="3">
    <source>
        <dbReference type="ARBA" id="ARBA00022694"/>
    </source>
</evidence>
<protein>
    <recommendedName>
        <fullName evidence="5">tRNA pseudouridine synthase B</fullName>
        <ecNumber evidence="5">5.4.99.25</ecNumber>
    </recommendedName>
    <alternativeName>
        <fullName evidence="5">tRNA pseudouridine(55) synthase</fullName>
        <shortName evidence="5">Psi55 synthase</shortName>
    </alternativeName>
    <alternativeName>
        <fullName evidence="5">tRNA pseudouridylate synthase</fullName>
    </alternativeName>
    <alternativeName>
        <fullName evidence="5">tRNA-uridine isomerase</fullName>
    </alternativeName>
</protein>
<evidence type="ECO:0000259" key="7">
    <source>
        <dbReference type="Pfam" id="PF16198"/>
    </source>
</evidence>
<dbReference type="InterPro" id="IPR002501">
    <property type="entry name" value="PsdUridine_synth_N"/>
</dbReference>
<evidence type="ECO:0000313" key="9">
    <source>
        <dbReference type="Proteomes" id="UP000824056"/>
    </source>
</evidence>
<evidence type="ECO:0000256" key="2">
    <source>
        <dbReference type="ARBA" id="ARBA00005642"/>
    </source>
</evidence>
<evidence type="ECO:0000256" key="1">
    <source>
        <dbReference type="ARBA" id="ARBA00000385"/>
    </source>
</evidence>
<dbReference type="GO" id="GO:0160148">
    <property type="term" value="F:tRNA pseudouridine(55) synthase activity"/>
    <property type="evidence" value="ECO:0007669"/>
    <property type="project" value="UniProtKB-EC"/>
</dbReference>
<keyword evidence="4 5" id="KW-0413">Isomerase</keyword>
<dbReference type="FunFam" id="3.30.2350.10:FF:000011">
    <property type="entry name" value="tRNA pseudouridine synthase B"/>
    <property type="match status" value="1"/>
</dbReference>
<feature type="active site" description="Nucleophile" evidence="5">
    <location>
        <position position="39"/>
    </location>
</feature>
<dbReference type="EMBL" id="DXBG01000216">
    <property type="protein sequence ID" value="HIZ66085.1"/>
    <property type="molecule type" value="Genomic_DNA"/>
</dbReference>
<dbReference type="GO" id="GO:0031119">
    <property type="term" value="P:tRNA pseudouridine synthesis"/>
    <property type="evidence" value="ECO:0007669"/>
    <property type="project" value="UniProtKB-UniRule"/>
</dbReference>
<dbReference type="InterPro" id="IPR032819">
    <property type="entry name" value="TruB_C"/>
</dbReference>
<reference evidence="8" key="2">
    <citation type="submission" date="2021-04" db="EMBL/GenBank/DDBJ databases">
        <authorList>
            <person name="Gilroy R."/>
        </authorList>
    </citation>
    <scope>NUCLEOTIDE SEQUENCE</scope>
    <source>
        <strain evidence="8">1068</strain>
    </source>
</reference>
<comment type="similarity">
    <text evidence="2 5">Belongs to the pseudouridine synthase TruB family. Type 1 subfamily.</text>
</comment>
<evidence type="ECO:0000256" key="4">
    <source>
        <dbReference type="ARBA" id="ARBA00023235"/>
    </source>
</evidence>
<dbReference type="PANTHER" id="PTHR13767:SF2">
    <property type="entry name" value="PSEUDOURIDYLATE SYNTHASE TRUB1"/>
    <property type="match status" value="1"/>
</dbReference>
<dbReference type="Pfam" id="PF16198">
    <property type="entry name" value="TruB_C_2"/>
    <property type="match status" value="1"/>
</dbReference>
<comment type="caution">
    <text evidence="8">The sequence shown here is derived from an EMBL/GenBank/DDBJ whole genome shotgun (WGS) entry which is preliminary data.</text>
</comment>
<organism evidence="8 9">
    <name type="scientific">Candidatus Blautia pullicola</name>
    <dbReference type="NCBI Taxonomy" id="2838498"/>
    <lineage>
        <taxon>Bacteria</taxon>
        <taxon>Bacillati</taxon>
        <taxon>Bacillota</taxon>
        <taxon>Clostridia</taxon>
        <taxon>Lachnospirales</taxon>
        <taxon>Lachnospiraceae</taxon>
        <taxon>Blautia</taxon>
    </lineage>
</organism>
<dbReference type="InterPro" id="IPR020103">
    <property type="entry name" value="PsdUridine_synth_cat_dom_sf"/>
</dbReference>
<dbReference type="NCBIfam" id="TIGR00431">
    <property type="entry name" value="TruB"/>
    <property type="match status" value="1"/>
</dbReference>